<dbReference type="EMBL" id="JBHUIY010000001">
    <property type="protein sequence ID" value="MFD2232379.1"/>
    <property type="molecule type" value="Genomic_DNA"/>
</dbReference>
<feature type="transmembrane region" description="Helical" evidence="1">
    <location>
        <begin position="80"/>
        <end position="103"/>
    </location>
</feature>
<reference evidence="3" key="1">
    <citation type="journal article" date="2019" name="Int. J. Syst. Evol. Microbiol.">
        <title>The Global Catalogue of Microorganisms (GCM) 10K type strain sequencing project: providing services to taxonomists for standard genome sequencing and annotation.</title>
        <authorList>
            <consortium name="The Broad Institute Genomics Platform"/>
            <consortium name="The Broad Institute Genome Sequencing Center for Infectious Disease"/>
            <person name="Wu L."/>
            <person name="Ma J."/>
        </authorList>
    </citation>
    <scope>NUCLEOTIDE SEQUENCE [LARGE SCALE GENOMIC DNA]</scope>
    <source>
        <strain evidence="3">KCTC 15012</strain>
    </source>
</reference>
<keyword evidence="1" id="KW-1133">Transmembrane helix</keyword>
<evidence type="ECO:0008006" key="4">
    <source>
        <dbReference type="Google" id="ProtNLM"/>
    </source>
</evidence>
<evidence type="ECO:0000313" key="2">
    <source>
        <dbReference type="EMBL" id="MFD2232379.1"/>
    </source>
</evidence>
<proteinExistence type="predicted"/>
<dbReference type="RefSeq" id="WP_377313629.1">
    <property type="nucleotide sequence ID" value="NZ_JBHUIY010000001.1"/>
</dbReference>
<name>A0ABW5C581_9PROT</name>
<sequence length="179" mass="19534">MFERASSSRPLSSVLMIPLGVAVMLVEDYVWKGLKRLMARLGRLAPIARIEAAIVALPPTAALFVFLTPTLLILPVKLAAVWAVATGHILAGLGVLIGAKLVATALFARIYTLCQPGLMSFRWFARMHDALVRAKTWAHAKLEAWPAWRQARAVVHAVTARARAVLARLRTRPETTGPV</sequence>
<keyword evidence="1" id="KW-0472">Membrane</keyword>
<feature type="transmembrane region" description="Helical" evidence="1">
    <location>
        <begin position="52"/>
        <end position="74"/>
    </location>
</feature>
<keyword evidence="1" id="KW-0812">Transmembrane</keyword>
<organism evidence="2 3">
    <name type="scientific">Phaeospirillum tilakii</name>
    <dbReference type="NCBI Taxonomy" id="741673"/>
    <lineage>
        <taxon>Bacteria</taxon>
        <taxon>Pseudomonadati</taxon>
        <taxon>Pseudomonadota</taxon>
        <taxon>Alphaproteobacteria</taxon>
        <taxon>Rhodospirillales</taxon>
        <taxon>Rhodospirillaceae</taxon>
        <taxon>Phaeospirillum</taxon>
    </lineage>
</organism>
<gene>
    <name evidence="2" type="ORF">ACFSNB_01025</name>
</gene>
<comment type="caution">
    <text evidence="2">The sequence shown here is derived from an EMBL/GenBank/DDBJ whole genome shotgun (WGS) entry which is preliminary data.</text>
</comment>
<dbReference type="Proteomes" id="UP001597296">
    <property type="component" value="Unassembled WGS sequence"/>
</dbReference>
<protein>
    <recommendedName>
        <fullName evidence="4">Transmembrane protein</fullName>
    </recommendedName>
</protein>
<accession>A0ABW5C581</accession>
<evidence type="ECO:0000313" key="3">
    <source>
        <dbReference type="Proteomes" id="UP001597296"/>
    </source>
</evidence>
<evidence type="ECO:0000256" key="1">
    <source>
        <dbReference type="SAM" id="Phobius"/>
    </source>
</evidence>
<feature type="transmembrane region" description="Helical" evidence="1">
    <location>
        <begin position="12"/>
        <end position="31"/>
    </location>
</feature>
<keyword evidence="3" id="KW-1185">Reference proteome</keyword>